<organism evidence="2">
    <name type="scientific">Trypanosoma brucei equiperdum</name>
    <dbReference type="NCBI Taxonomy" id="630700"/>
    <lineage>
        <taxon>Eukaryota</taxon>
        <taxon>Discoba</taxon>
        <taxon>Euglenozoa</taxon>
        <taxon>Kinetoplastea</taxon>
        <taxon>Metakinetoplastina</taxon>
        <taxon>Trypanosomatida</taxon>
        <taxon>Trypanosomatidae</taxon>
        <taxon>Trypanosoma</taxon>
    </lineage>
</organism>
<sequence>MWNFLIDIKNAARRTVAPTRDELAAAPEQKQQRSAAMSSGFSLLEEHVVGWMNKLTSSPVVLDSGAGSAELAGEYEKPPPLLCLAEEKRTSLEPEELFRYITESVSLITLTSKRIHGEAQFLLQLSLEEKITHTSDFLSVYTWWEDAVDQRLRKCELIFEEYKAQPGLINVENIVHLQQRINSIWETCTADIGTVKKIGTLLREEKYDLINQVGNDIPSEFAHQHDQNNDKTAKHRIIGSEAQPTGNKNSSLLHAQCTQESRVHTGEYVQNECTNKMSTSSGKLHPRINESDTPAKKGKMRQHDGKEHLIRICKTSDNSEEQTRLRAEEEARLRAEEEARLRAEEEARLRAEEESRLRAEEESRLRAEEESRLRAEEEARLRAEEEARLRAEEEARLRAEEEARLRAEEEARLRAEEESRLRAEEEARLRAEEEARLRAEEEARLRAEEEARLRAEEESRLRAEEEARLRAEEEARLRAEEEARLRAEEESRLRAEEEARLRAEEEARLRAEEEARLRAEEEARLRAEEEARLRAEEEARLRAEEESRLRAEEEARLRAEEEARLRAEEEARLRAEEEARLRAEEEARLRAEEEARLRAEEEARLRAEEEARLRAEEESRLRAEEEAWCGHSPHFSKLFAVLEHEEGVCRSIVCRKQADEYLTVYKKYIVSTSVSFVDKDESDHSENPSIVARLESVAAPSDRQDTGSAVVKSRIVKAKADVLVDDEGEEWDDW</sequence>
<dbReference type="PANTHER" id="PTHR12239:SF41">
    <property type="entry name" value="MEMBRANE ASSOCIATED PROTEIN, PUTATIVE-RELATED"/>
    <property type="match status" value="1"/>
</dbReference>
<feature type="region of interest" description="Disordered" evidence="1">
    <location>
        <begin position="276"/>
        <end position="305"/>
    </location>
</feature>
<comment type="caution">
    <text evidence="2">The sequence shown here is derived from an EMBL/GenBank/DDBJ whole genome shotgun (WGS) entry which is preliminary data.</text>
</comment>
<gene>
    <name evidence="2" type="ORF">DPX39_110130900</name>
</gene>
<name>A0A3L6KY34_9TRYP</name>
<dbReference type="Proteomes" id="UP000266743">
    <property type="component" value="Chromosome 11"/>
</dbReference>
<dbReference type="EMBL" id="QSBY01000011">
    <property type="protein sequence ID" value="RHW67787.1"/>
    <property type="molecule type" value="Genomic_DNA"/>
</dbReference>
<dbReference type="PANTHER" id="PTHR12239">
    <property type="entry name" value="PROTEIN CBG20215-RELATED"/>
    <property type="match status" value="1"/>
</dbReference>
<dbReference type="InterPro" id="IPR052293">
    <property type="entry name" value="SRRP"/>
</dbReference>
<dbReference type="AlphaFoldDB" id="A0A3L6KY34"/>
<evidence type="ECO:0000256" key="1">
    <source>
        <dbReference type="SAM" id="MobiDB-lite"/>
    </source>
</evidence>
<evidence type="ECO:0000313" key="2">
    <source>
        <dbReference type="EMBL" id="RHW67787.1"/>
    </source>
</evidence>
<reference evidence="2" key="1">
    <citation type="submission" date="2018-09" db="EMBL/GenBank/DDBJ databases">
        <title>whole genome sequence of T. equiperdum IVM-t1 strain.</title>
        <authorList>
            <person name="Suganuma K."/>
        </authorList>
    </citation>
    <scope>NUCLEOTIDE SEQUENCE [LARGE SCALE GENOMIC DNA]</scope>
    <source>
        <strain evidence="2">IVM-t1</strain>
    </source>
</reference>
<protein>
    <submittedName>
        <fullName evidence="2">Tb-291 membrane associated protein</fullName>
    </submittedName>
</protein>
<accession>A0A3L6KY34</accession>
<feature type="compositionally biased region" description="Basic and acidic residues" evidence="1">
    <location>
        <begin position="287"/>
        <end position="305"/>
    </location>
</feature>
<feature type="region of interest" description="Disordered" evidence="1">
    <location>
        <begin position="347"/>
        <end position="376"/>
    </location>
</feature>
<proteinExistence type="predicted"/>